<gene>
    <name evidence="1" type="ORF">HPP92_015969</name>
</gene>
<sequence>MRNYLLDDVFPPHGLSSLYPAFRSTLSSNPQFSMIYREKERKREVSTVEAAVYWKGAILVDLIDFVLHFFRKISLPFFLRFERY</sequence>
<evidence type="ECO:0000313" key="1">
    <source>
        <dbReference type="EMBL" id="KAG0471423.1"/>
    </source>
</evidence>
<organism evidence="1 2">
    <name type="scientific">Vanilla planifolia</name>
    <name type="common">Vanilla</name>
    <dbReference type="NCBI Taxonomy" id="51239"/>
    <lineage>
        <taxon>Eukaryota</taxon>
        <taxon>Viridiplantae</taxon>
        <taxon>Streptophyta</taxon>
        <taxon>Embryophyta</taxon>
        <taxon>Tracheophyta</taxon>
        <taxon>Spermatophyta</taxon>
        <taxon>Magnoliopsida</taxon>
        <taxon>Liliopsida</taxon>
        <taxon>Asparagales</taxon>
        <taxon>Orchidaceae</taxon>
        <taxon>Vanilloideae</taxon>
        <taxon>Vanilleae</taxon>
        <taxon>Vanilla</taxon>
    </lineage>
</organism>
<dbReference type="EMBL" id="JADCNM010000008">
    <property type="protein sequence ID" value="KAG0471423.1"/>
    <property type="molecule type" value="Genomic_DNA"/>
</dbReference>
<dbReference type="AlphaFoldDB" id="A0A835QMQ7"/>
<dbReference type="Proteomes" id="UP000639772">
    <property type="component" value="Unassembled WGS sequence"/>
</dbReference>
<evidence type="ECO:0000313" key="2">
    <source>
        <dbReference type="Proteomes" id="UP000639772"/>
    </source>
</evidence>
<reference evidence="1 2" key="1">
    <citation type="journal article" date="2020" name="Nat. Food">
        <title>A phased Vanilla planifolia genome enables genetic improvement of flavour and production.</title>
        <authorList>
            <person name="Hasing T."/>
            <person name="Tang H."/>
            <person name="Brym M."/>
            <person name="Khazi F."/>
            <person name="Huang T."/>
            <person name="Chambers A.H."/>
        </authorList>
    </citation>
    <scope>NUCLEOTIDE SEQUENCE [LARGE SCALE GENOMIC DNA]</scope>
    <source>
        <tissue evidence="1">Leaf</tissue>
    </source>
</reference>
<proteinExistence type="predicted"/>
<accession>A0A835QMQ7</accession>
<name>A0A835QMQ7_VANPL</name>
<comment type="caution">
    <text evidence="1">The sequence shown here is derived from an EMBL/GenBank/DDBJ whole genome shotgun (WGS) entry which is preliminary data.</text>
</comment>
<protein>
    <submittedName>
        <fullName evidence="1">Uncharacterized protein</fullName>
    </submittedName>
</protein>